<keyword evidence="8" id="KW-1185">Reference proteome</keyword>
<dbReference type="EMBL" id="JABSTR010000001">
    <property type="protein sequence ID" value="KAH9362646.1"/>
    <property type="molecule type" value="Genomic_DNA"/>
</dbReference>
<evidence type="ECO:0000256" key="1">
    <source>
        <dbReference type="ARBA" id="ARBA00022603"/>
    </source>
</evidence>
<dbReference type="Proteomes" id="UP000821853">
    <property type="component" value="Chromosome 1"/>
</dbReference>
<dbReference type="AlphaFoldDB" id="A0A9J6F8V1"/>
<dbReference type="VEuPathDB" id="VectorBase:HLOH_051904"/>
<dbReference type="InterPro" id="IPR023267">
    <property type="entry name" value="RCMT"/>
</dbReference>
<dbReference type="Gene3D" id="3.40.50.150">
    <property type="entry name" value="Vaccinia Virus protein VP39"/>
    <property type="match status" value="2"/>
</dbReference>
<reference evidence="7 8" key="1">
    <citation type="journal article" date="2020" name="Cell">
        <title>Large-Scale Comparative Analyses of Tick Genomes Elucidate Their Genetic Diversity and Vector Capacities.</title>
        <authorList>
            <consortium name="Tick Genome and Microbiome Consortium (TIGMIC)"/>
            <person name="Jia N."/>
            <person name="Wang J."/>
            <person name="Shi W."/>
            <person name="Du L."/>
            <person name="Sun Y."/>
            <person name="Zhan W."/>
            <person name="Jiang J.F."/>
            <person name="Wang Q."/>
            <person name="Zhang B."/>
            <person name="Ji P."/>
            <person name="Bell-Sakyi L."/>
            <person name="Cui X.M."/>
            <person name="Yuan T.T."/>
            <person name="Jiang B.G."/>
            <person name="Yang W.F."/>
            <person name="Lam T.T."/>
            <person name="Chang Q.C."/>
            <person name="Ding S.J."/>
            <person name="Wang X.J."/>
            <person name="Zhu J.G."/>
            <person name="Ruan X.D."/>
            <person name="Zhao L."/>
            <person name="Wei J.T."/>
            <person name="Ye R.Z."/>
            <person name="Que T.C."/>
            <person name="Du C.H."/>
            <person name="Zhou Y.H."/>
            <person name="Cheng J.X."/>
            <person name="Dai P.F."/>
            <person name="Guo W.B."/>
            <person name="Han X.H."/>
            <person name="Huang E.J."/>
            <person name="Li L.F."/>
            <person name="Wei W."/>
            <person name="Gao Y.C."/>
            <person name="Liu J.Z."/>
            <person name="Shao H.Z."/>
            <person name="Wang X."/>
            <person name="Wang C.C."/>
            <person name="Yang T.C."/>
            <person name="Huo Q.B."/>
            <person name="Li W."/>
            <person name="Chen H.Y."/>
            <person name="Chen S.E."/>
            <person name="Zhou L.G."/>
            <person name="Ni X.B."/>
            <person name="Tian J.H."/>
            <person name="Sheng Y."/>
            <person name="Liu T."/>
            <person name="Pan Y.S."/>
            <person name="Xia L.Y."/>
            <person name="Li J."/>
            <person name="Zhao F."/>
            <person name="Cao W.C."/>
        </authorList>
    </citation>
    <scope>NUCLEOTIDE SEQUENCE [LARGE SCALE GENOMIC DNA]</scope>
    <source>
        <strain evidence="7">HaeL-2018</strain>
    </source>
</reference>
<feature type="active site" description="Nucleophile" evidence="5">
    <location>
        <position position="93"/>
    </location>
</feature>
<dbReference type="PANTHER" id="PTHR22808:SF1">
    <property type="entry name" value="RNA CYTOSINE-C(5)-METHYLTRANSFERASE NSUN2-RELATED"/>
    <property type="match status" value="1"/>
</dbReference>
<dbReference type="SUPFAM" id="SSF53335">
    <property type="entry name" value="S-adenosyl-L-methionine-dependent methyltransferases"/>
    <property type="match status" value="1"/>
</dbReference>
<evidence type="ECO:0000256" key="4">
    <source>
        <dbReference type="ARBA" id="ARBA00022884"/>
    </source>
</evidence>
<dbReference type="Pfam" id="PF01189">
    <property type="entry name" value="Methyltr_RsmB-F"/>
    <property type="match status" value="2"/>
</dbReference>
<gene>
    <name evidence="7" type="ORF">HPB48_001257</name>
</gene>
<feature type="domain" description="SAM-dependent MTase RsmB/NOP-type" evidence="6">
    <location>
        <begin position="1"/>
        <end position="163"/>
    </location>
</feature>
<dbReference type="GO" id="GO:0005737">
    <property type="term" value="C:cytoplasm"/>
    <property type="evidence" value="ECO:0007669"/>
    <property type="project" value="TreeGrafter"/>
</dbReference>
<dbReference type="PANTHER" id="PTHR22808">
    <property type="entry name" value="NCL1 YEAST -RELATED NOL1/NOP2/FMU SUN DOMAIN-CONTAINING"/>
    <property type="match status" value="1"/>
</dbReference>
<dbReference type="InterPro" id="IPR049560">
    <property type="entry name" value="MeTrfase_RsmB-F_NOP2_cat"/>
</dbReference>
<comment type="similarity">
    <text evidence="5">Belongs to the class I-like SAM-binding methyltransferase superfamily. RsmB/NOP family.</text>
</comment>
<sequence length="196" mass="21718">MCAAPGSKTAQILEMLQVRHCDIPAGLVVANDLHNKRSYMLVHQANRLKSAGCIVTNHDAAIMPNIYLTKQTRILRRGLELLVSGGRLVYSTCSMNPVEDEAVLANILQQCEGTVELVEAKDILPGLVCSPGLTTWKIANRNLDLYSSFDEVPVMYHTQIRPHMFPPPPEVAEELHLERWTCLQLSVNDATSNGTE</sequence>
<protein>
    <recommendedName>
        <fullName evidence="6">SAM-dependent MTase RsmB/NOP-type domain-containing protein</fullName>
    </recommendedName>
</protein>
<organism evidence="7 8">
    <name type="scientific">Haemaphysalis longicornis</name>
    <name type="common">Bush tick</name>
    <dbReference type="NCBI Taxonomy" id="44386"/>
    <lineage>
        <taxon>Eukaryota</taxon>
        <taxon>Metazoa</taxon>
        <taxon>Ecdysozoa</taxon>
        <taxon>Arthropoda</taxon>
        <taxon>Chelicerata</taxon>
        <taxon>Arachnida</taxon>
        <taxon>Acari</taxon>
        <taxon>Parasitiformes</taxon>
        <taxon>Ixodida</taxon>
        <taxon>Ixodoidea</taxon>
        <taxon>Ixodidae</taxon>
        <taxon>Haemaphysalinae</taxon>
        <taxon>Haemaphysalis</taxon>
    </lineage>
</organism>
<evidence type="ECO:0000256" key="2">
    <source>
        <dbReference type="ARBA" id="ARBA00022679"/>
    </source>
</evidence>
<keyword evidence="1 5" id="KW-0489">Methyltransferase</keyword>
<dbReference type="GO" id="GO:0000049">
    <property type="term" value="F:tRNA binding"/>
    <property type="evidence" value="ECO:0007669"/>
    <property type="project" value="TreeGrafter"/>
</dbReference>
<dbReference type="OrthoDB" id="6093671at2759"/>
<evidence type="ECO:0000313" key="7">
    <source>
        <dbReference type="EMBL" id="KAH9362646.1"/>
    </source>
</evidence>
<keyword evidence="2 5" id="KW-0808">Transferase</keyword>
<accession>A0A9J6F8V1</accession>
<proteinExistence type="inferred from homology"/>
<keyword evidence="3 5" id="KW-0949">S-adenosyl-L-methionine</keyword>
<dbReference type="GO" id="GO:0005634">
    <property type="term" value="C:nucleus"/>
    <property type="evidence" value="ECO:0007669"/>
    <property type="project" value="TreeGrafter"/>
</dbReference>
<evidence type="ECO:0000313" key="8">
    <source>
        <dbReference type="Proteomes" id="UP000821853"/>
    </source>
</evidence>
<keyword evidence="4 5" id="KW-0694">RNA-binding</keyword>
<evidence type="ECO:0000256" key="5">
    <source>
        <dbReference type="PROSITE-ProRule" id="PRU01023"/>
    </source>
</evidence>
<dbReference type="PROSITE" id="PS51686">
    <property type="entry name" value="SAM_MT_RSMB_NOP"/>
    <property type="match status" value="1"/>
</dbReference>
<dbReference type="InterPro" id="IPR001678">
    <property type="entry name" value="MeTrfase_RsmB-F_NOP2_dom"/>
</dbReference>
<comment type="caution">
    <text evidence="5">Lacks conserved residue(s) required for the propagation of feature annotation.</text>
</comment>
<name>A0A9J6F8V1_HAELO</name>
<evidence type="ECO:0000259" key="6">
    <source>
        <dbReference type="PROSITE" id="PS51686"/>
    </source>
</evidence>
<comment type="caution">
    <text evidence="7">The sequence shown here is derived from an EMBL/GenBank/DDBJ whole genome shotgun (WGS) entry which is preliminary data.</text>
</comment>
<dbReference type="GO" id="GO:0030488">
    <property type="term" value="P:tRNA methylation"/>
    <property type="evidence" value="ECO:0007669"/>
    <property type="project" value="TreeGrafter"/>
</dbReference>
<dbReference type="GO" id="GO:0016428">
    <property type="term" value="F:tRNA (cytidine-5-)-methyltransferase activity"/>
    <property type="evidence" value="ECO:0007669"/>
    <property type="project" value="TreeGrafter"/>
</dbReference>
<dbReference type="InterPro" id="IPR029063">
    <property type="entry name" value="SAM-dependent_MTases_sf"/>
</dbReference>
<evidence type="ECO:0000256" key="3">
    <source>
        <dbReference type="ARBA" id="ARBA00022691"/>
    </source>
</evidence>